<gene>
    <name evidence="1" type="ORF">DEU50_12018</name>
</gene>
<proteinExistence type="predicted"/>
<dbReference type="EMBL" id="QLLM01000020">
    <property type="protein sequence ID" value="RAJ00016.1"/>
    <property type="molecule type" value="Genomic_DNA"/>
</dbReference>
<comment type="caution">
    <text evidence="1">The sequence shown here is derived from an EMBL/GenBank/DDBJ whole genome shotgun (WGS) entry which is preliminary data.</text>
</comment>
<protein>
    <submittedName>
        <fullName evidence="1">Uncharacterized protein</fullName>
    </submittedName>
</protein>
<dbReference type="AlphaFoldDB" id="A0AAX1PE51"/>
<reference evidence="1 2" key="1">
    <citation type="submission" date="2018-06" db="EMBL/GenBank/DDBJ databases">
        <title>Freshwater and sediment microbial communities from various areas in North America, analyzing microbe dynamics in response to fracking.</title>
        <authorList>
            <person name="Lamendella R."/>
        </authorList>
    </citation>
    <scope>NUCLEOTIDE SEQUENCE [LARGE SCALE GENOMIC DNA]</scope>
    <source>
        <strain evidence="1 2">17</strain>
    </source>
</reference>
<evidence type="ECO:0000313" key="2">
    <source>
        <dbReference type="Proteomes" id="UP000249422"/>
    </source>
</evidence>
<accession>A0AAX1PE51</accession>
<evidence type="ECO:0000313" key="1">
    <source>
        <dbReference type="EMBL" id="RAJ00016.1"/>
    </source>
</evidence>
<dbReference type="Proteomes" id="UP000249422">
    <property type="component" value="Unassembled WGS sequence"/>
</dbReference>
<organism evidence="1 2">
    <name type="scientific">Aeromonas salmonicida</name>
    <dbReference type="NCBI Taxonomy" id="645"/>
    <lineage>
        <taxon>Bacteria</taxon>
        <taxon>Pseudomonadati</taxon>
        <taxon>Pseudomonadota</taxon>
        <taxon>Gammaproteobacteria</taxon>
        <taxon>Aeromonadales</taxon>
        <taxon>Aeromonadaceae</taxon>
        <taxon>Aeromonas</taxon>
    </lineage>
</organism>
<sequence length="73" mass="7924">MLMNAHPHQTGGVGVCHSGPAATKEEHCYTALDQERLYASQKAVTKKLGANHSKGQRSISPVNTVAHVTIWSW</sequence>
<name>A0AAX1PE51_AERSA</name>